<dbReference type="Proteomes" id="UP001516400">
    <property type="component" value="Unassembled WGS sequence"/>
</dbReference>
<keyword evidence="3" id="KW-1185">Reference proteome</keyword>
<dbReference type="SMART" id="SM00587">
    <property type="entry name" value="CHK"/>
    <property type="match status" value="1"/>
</dbReference>
<feature type="domain" description="CHK kinase-like" evidence="1">
    <location>
        <begin position="126"/>
        <end position="318"/>
    </location>
</feature>
<accession>A0ABD2NF11</accession>
<dbReference type="Pfam" id="PF02958">
    <property type="entry name" value="EcKL"/>
    <property type="match status" value="1"/>
</dbReference>
<evidence type="ECO:0000313" key="3">
    <source>
        <dbReference type="Proteomes" id="UP001516400"/>
    </source>
</evidence>
<dbReference type="Gene3D" id="3.90.1200.10">
    <property type="match status" value="1"/>
</dbReference>
<evidence type="ECO:0000259" key="1">
    <source>
        <dbReference type="SMART" id="SM00587"/>
    </source>
</evidence>
<reference evidence="2 3" key="1">
    <citation type="journal article" date="2021" name="BMC Biol.">
        <title>Horizontally acquired antibacterial genes associated with adaptive radiation of ladybird beetles.</title>
        <authorList>
            <person name="Li H.S."/>
            <person name="Tang X.F."/>
            <person name="Huang Y.H."/>
            <person name="Xu Z.Y."/>
            <person name="Chen M.L."/>
            <person name="Du X.Y."/>
            <person name="Qiu B.Y."/>
            <person name="Chen P.T."/>
            <person name="Zhang W."/>
            <person name="Slipinski A."/>
            <person name="Escalona H.E."/>
            <person name="Waterhouse R.M."/>
            <person name="Zwick A."/>
            <person name="Pang H."/>
        </authorList>
    </citation>
    <scope>NUCLEOTIDE SEQUENCE [LARGE SCALE GENOMIC DNA]</scope>
    <source>
        <strain evidence="2">SYSU2018</strain>
    </source>
</reference>
<dbReference type="AlphaFoldDB" id="A0ABD2NF11"/>
<dbReference type="InterPro" id="IPR011009">
    <property type="entry name" value="Kinase-like_dom_sf"/>
</dbReference>
<dbReference type="PANTHER" id="PTHR11012:SF30">
    <property type="entry name" value="PROTEIN KINASE-LIKE DOMAIN-CONTAINING"/>
    <property type="match status" value="1"/>
</dbReference>
<gene>
    <name evidence="2" type="ORF">HHI36_012463</name>
</gene>
<protein>
    <recommendedName>
        <fullName evidence="1">CHK kinase-like domain-containing protein</fullName>
    </recommendedName>
</protein>
<dbReference type="EMBL" id="JABFTP020000103">
    <property type="protein sequence ID" value="KAL3277105.1"/>
    <property type="molecule type" value="Genomic_DNA"/>
</dbReference>
<dbReference type="InterPro" id="IPR015897">
    <property type="entry name" value="CHK_kinase-like"/>
</dbReference>
<dbReference type="SUPFAM" id="SSF56112">
    <property type="entry name" value="Protein kinase-like (PK-like)"/>
    <property type="match status" value="1"/>
</dbReference>
<evidence type="ECO:0000313" key="2">
    <source>
        <dbReference type="EMBL" id="KAL3277105.1"/>
    </source>
</evidence>
<proteinExistence type="predicted"/>
<dbReference type="PANTHER" id="PTHR11012">
    <property type="entry name" value="PROTEIN KINASE-LIKE DOMAIN-CONTAINING"/>
    <property type="match status" value="1"/>
</dbReference>
<name>A0ABD2NF11_9CUCU</name>
<comment type="caution">
    <text evidence="2">The sequence shown here is derived from an EMBL/GenBank/DDBJ whole genome shotgun (WGS) entry which is preliminary data.</text>
</comment>
<sequence>MTSEIIIENLNSMLEKVMDELSVKNYRMEIDGQSETGDNYMGEVIFFRIIPEDDKEVYHFVMKTAKRSEEFRNKLPIEKIYNRELFMYSEVFPYFRKFIDEMNPNFEFDNLPKLYYVDKGLRQETLIFENLKTNGYKLHDRKTPWNLEHSMFVMEQYGKYHALSFAIKDQKPEVFKHLTKNMTNLAEEFGGANMKRIYEEPFNRVMALLAKVGRDDLVKKFAFLMENIETIFIQIEEDDKLVIGHSDCWNNNFMFKYKDEDETTPSKMCFLDFQLSTIDSPVRDLAYNIYSTCDRSCLDHFDLLLETYYKSLSSSIRSLGSNPDELFTYEQLKQHWTKYSQAGLILSTIIIKIELLDKADAPDIAKLTEDGKNIEECFDITLKDYDEYNRRILDVFLHYGDKFL</sequence>
<dbReference type="InterPro" id="IPR004119">
    <property type="entry name" value="EcKL"/>
</dbReference>
<organism evidence="2 3">
    <name type="scientific">Cryptolaemus montrouzieri</name>
    <dbReference type="NCBI Taxonomy" id="559131"/>
    <lineage>
        <taxon>Eukaryota</taxon>
        <taxon>Metazoa</taxon>
        <taxon>Ecdysozoa</taxon>
        <taxon>Arthropoda</taxon>
        <taxon>Hexapoda</taxon>
        <taxon>Insecta</taxon>
        <taxon>Pterygota</taxon>
        <taxon>Neoptera</taxon>
        <taxon>Endopterygota</taxon>
        <taxon>Coleoptera</taxon>
        <taxon>Polyphaga</taxon>
        <taxon>Cucujiformia</taxon>
        <taxon>Coccinelloidea</taxon>
        <taxon>Coccinellidae</taxon>
        <taxon>Scymninae</taxon>
        <taxon>Scymnini</taxon>
        <taxon>Cryptolaemus</taxon>
    </lineage>
</organism>